<dbReference type="OrthoDB" id="2205812at2759"/>
<gene>
    <name evidence="1" type="ORF">FOMPIDRAFT_23211</name>
</gene>
<feature type="non-terminal residue" evidence="1">
    <location>
        <position position="199"/>
    </location>
</feature>
<evidence type="ECO:0000313" key="1">
    <source>
        <dbReference type="EMBL" id="EPS97653.1"/>
    </source>
</evidence>
<dbReference type="STRING" id="743788.S8E2J1"/>
<dbReference type="HOGENOM" id="CLU_077575_1_0_1"/>
<proteinExistence type="predicted"/>
<organism evidence="1 2">
    <name type="scientific">Fomitopsis schrenkii</name>
    <name type="common">Brown rot fungus</name>
    <dbReference type="NCBI Taxonomy" id="2126942"/>
    <lineage>
        <taxon>Eukaryota</taxon>
        <taxon>Fungi</taxon>
        <taxon>Dikarya</taxon>
        <taxon>Basidiomycota</taxon>
        <taxon>Agaricomycotina</taxon>
        <taxon>Agaricomycetes</taxon>
        <taxon>Polyporales</taxon>
        <taxon>Fomitopsis</taxon>
    </lineage>
</organism>
<dbReference type="eggNOG" id="ENOG502SCY7">
    <property type="taxonomic scope" value="Eukaryota"/>
</dbReference>
<name>S8E2J1_FOMSC</name>
<evidence type="ECO:0008006" key="3">
    <source>
        <dbReference type="Google" id="ProtNLM"/>
    </source>
</evidence>
<evidence type="ECO:0000313" key="2">
    <source>
        <dbReference type="Proteomes" id="UP000015241"/>
    </source>
</evidence>
<dbReference type="EMBL" id="KE504174">
    <property type="protein sequence ID" value="EPS97653.1"/>
    <property type="molecule type" value="Genomic_DNA"/>
</dbReference>
<dbReference type="Proteomes" id="UP000015241">
    <property type="component" value="Unassembled WGS sequence"/>
</dbReference>
<dbReference type="AlphaFoldDB" id="S8E2J1"/>
<protein>
    <recommendedName>
        <fullName evidence="3">Reverse transcriptase domain-containing protein</fullName>
    </recommendedName>
</protein>
<reference evidence="1 2" key="1">
    <citation type="journal article" date="2012" name="Science">
        <title>The Paleozoic origin of enzymatic lignin decomposition reconstructed from 31 fungal genomes.</title>
        <authorList>
            <person name="Floudas D."/>
            <person name="Binder M."/>
            <person name="Riley R."/>
            <person name="Barry K."/>
            <person name="Blanchette R.A."/>
            <person name="Henrissat B."/>
            <person name="Martinez A.T."/>
            <person name="Otillar R."/>
            <person name="Spatafora J.W."/>
            <person name="Yadav J.S."/>
            <person name="Aerts A."/>
            <person name="Benoit I."/>
            <person name="Boyd A."/>
            <person name="Carlson A."/>
            <person name="Copeland A."/>
            <person name="Coutinho P.M."/>
            <person name="de Vries R.P."/>
            <person name="Ferreira P."/>
            <person name="Findley K."/>
            <person name="Foster B."/>
            <person name="Gaskell J."/>
            <person name="Glotzer D."/>
            <person name="Gorecki P."/>
            <person name="Heitman J."/>
            <person name="Hesse C."/>
            <person name="Hori C."/>
            <person name="Igarashi K."/>
            <person name="Jurgens J.A."/>
            <person name="Kallen N."/>
            <person name="Kersten P."/>
            <person name="Kohler A."/>
            <person name="Kuees U."/>
            <person name="Kumar T.K.A."/>
            <person name="Kuo A."/>
            <person name="LaButti K."/>
            <person name="Larrondo L.F."/>
            <person name="Lindquist E."/>
            <person name="Ling A."/>
            <person name="Lombard V."/>
            <person name="Lucas S."/>
            <person name="Lundell T."/>
            <person name="Martin R."/>
            <person name="McLaughlin D.J."/>
            <person name="Morgenstern I."/>
            <person name="Morin E."/>
            <person name="Murat C."/>
            <person name="Nagy L.G."/>
            <person name="Nolan M."/>
            <person name="Ohm R.A."/>
            <person name="Patyshakuliyeva A."/>
            <person name="Rokas A."/>
            <person name="Ruiz-Duenas F.J."/>
            <person name="Sabat G."/>
            <person name="Salamov A."/>
            <person name="Samejima M."/>
            <person name="Schmutz J."/>
            <person name="Slot J.C."/>
            <person name="St John F."/>
            <person name="Stenlid J."/>
            <person name="Sun H."/>
            <person name="Sun S."/>
            <person name="Syed K."/>
            <person name="Tsang A."/>
            <person name="Wiebenga A."/>
            <person name="Young D."/>
            <person name="Pisabarro A."/>
            <person name="Eastwood D.C."/>
            <person name="Martin F."/>
            <person name="Cullen D."/>
            <person name="Grigoriev I.V."/>
            <person name="Hibbett D.S."/>
        </authorList>
    </citation>
    <scope>NUCLEOTIDE SEQUENCE</scope>
    <source>
        <strain evidence="2">FP-58527</strain>
    </source>
</reference>
<dbReference type="InParanoid" id="S8E2J1"/>
<keyword evidence="2" id="KW-1185">Reference proteome</keyword>
<accession>S8E2J1</accession>
<sequence length="199" mass="22467">MLRNSSLTGFEIPGVAEKLVTTLFADDTSAFLSRRDNWTQLWEVLTKWCKASKARFNSDKTEVIPIGSPEYRQRVVQTRRIEPDQNRDSDHIPHSVNIAIEGTAVRILGAWIGNGVEQAAVWTPTLQKIRLFLDRWGKCRPTYTGKRHIAQMGPAGISQYLSAVQGMPKSVETELVNTIRGFIWSGSTHPPISMKQLYK</sequence>